<feature type="domain" description="Insulin-like" evidence="2">
    <location>
        <begin position="145"/>
        <end position="176"/>
    </location>
</feature>
<reference evidence="3" key="1">
    <citation type="submission" date="2021-06" db="EMBL/GenBank/DDBJ databases">
        <authorList>
            <person name="Hodson N. C."/>
            <person name="Mongue J. A."/>
            <person name="Jaron S. K."/>
        </authorList>
    </citation>
    <scope>NUCLEOTIDE SEQUENCE</scope>
</reference>
<dbReference type="InterPro" id="IPR022353">
    <property type="entry name" value="Insulin_CS"/>
</dbReference>
<feature type="signal peptide" evidence="1">
    <location>
        <begin position="1"/>
        <end position="15"/>
    </location>
</feature>
<dbReference type="InterPro" id="IPR016179">
    <property type="entry name" value="Insulin-like"/>
</dbReference>
<dbReference type="AlphaFoldDB" id="A0A8J2P8N7"/>
<dbReference type="GO" id="GO:0005576">
    <property type="term" value="C:extracellular region"/>
    <property type="evidence" value="ECO:0007669"/>
    <property type="project" value="InterPro"/>
</dbReference>
<sequence length="177" mass="20184">PLLLLVLNLIVRISGESSSYQVTWEDCSYETFKQEFIRSCKYKRDGTLNGVDGNGPSGFGGKHETQTLQEKDMDFYKEIHGPYPIHPQRPIIRHGPVPMRPAPVSPQRLIIHPQNLPNPRPRGEPQPLLPVEAYQMHEALADGGKTRKRMLRNAYRNLAEKCCGKVCSLDDFQRYCP</sequence>
<protein>
    <recommendedName>
        <fullName evidence="2">Insulin-like domain-containing protein</fullName>
    </recommendedName>
</protein>
<evidence type="ECO:0000259" key="2">
    <source>
        <dbReference type="Pfam" id="PF00049"/>
    </source>
</evidence>
<dbReference type="Proteomes" id="UP000708208">
    <property type="component" value="Unassembled WGS sequence"/>
</dbReference>
<dbReference type="Pfam" id="PF00049">
    <property type="entry name" value="Insulin"/>
    <property type="match status" value="1"/>
</dbReference>
<dbReference type="EMBL" id="CAJVCH010433752">
    <property type="protein sequence ID" value="CAG7818906.1"/>
    <property type="molecule type" value="Genomic_DNA"/>
</dbReference>
<dbReference type="PROSITE" id="PS00262">
    <property type="entry name" value="INSULIN"/>
    <property type="match status" value="1"/>
</dbReference>
<dbReference type="GO" id="GO:0005179">
    <property type="term" value="F:hormone activity"/>
    <property type="evidence" value="ECO:0007669"/>
    <property type="project" value="InterPro"/>
</dbReference>
<gene>
    <name evidence="3" type="ORF">AFUS01_LOCUS29383</name>
</gene>
<evidence type="ECO:0000256" key="1">
    <source>
        <dbReference type="SAM" id="SignalP"/>
    </source>
</evidence>
<name>A0A8J2P8N7_9HEXA</name>
<keyword evidence="4" id="KW-1185">Reference proteome</keyword>
<proteinExistence type="predicted"/>
<feature type="chain" id="PRO_5035240335" description="Insulin-like domain-containing protein" evidence="1">
    <location>
        <begin position="16"/>
        <end position="177"/>
    </location>
</feature>
<organism evidence="3 4">
    <name type="scientific">Allacma fusca</name>
    <dbReference type="NCBI Taxonomy" id="39272"/>
    <lineage>
        <taxon>Eukaryota</taxon>
        <taxon>Metazoa</taxon>
        <taxon>Ecdysozoa</taxon>
        <taxon>Arthropoda</taxon>
        <taxon>Hexapoda</taxon>
        <taxon>Collembola</taxon>
        <taxon>Symphypleona</taxon>
        <taxon>Sminthuridae</taxon>
        <taxon>Allacma</taxon>
    </lineage>
</organism>
<accession>A0A8J2P8N7</accession>
<dbReference type="CDD" id="cd00101">
    <property type="entry name" value="IlGF_like"/>
    <property type="match status" value="1"/>
</dbReference>
<comment type="caution">
    <text evidence="3">The sequence shown here is derived from an EMBL/GenBank/DDBJ whole genome shotgun (WGS) entry which is preliminary data.</text>
</comment>
<keyword evidence="1" id="KW-0732">Signal</keyword>
<evidence type="ECO:0000313" key="3">
    <source>
        <dbReference type="EMBL" id="CAG7818906.1"/>
    </source>
</evidence>
<feature type="non-terminal residue" evidence="3">
    <location>
        <position position="1"/>
    </location>
</feature>
<evidence type="ECO:0000313" key="4">
    <source>
        <dbReference type="Proteomes" id="UP000708208"/>
    </source>
</evidence>